<protein>
    <submittedName>
        <fullName evidence="2">Uncharacterized protein</fullName>
    </submittedName>
</protein>
<feature type="transmembrane region" description="Helical" evidence="1">
    <location>
        <begin position="12"/>
        <end position="31"/>
    </location>
</feature>
<feature type="transmembrane region" description="Helical" evidence="1">
    <location>
        <begin position="37"/>
        <end position="54"/>
    </location>
</feature>
<feature type="transmembrane region" description="Helical" evidence="1">
    <location>
        <begin position="129"/>
        <end position="149"/>
    </location>
</feature>
<proteinExistence type="predicted"/>
<evidence type="ECO:0000313" key="2">
    <source>
        <dbReference type="EMBL" id="MBO8458688.1"/>
    </source>
</evidence>
<reference evidence="2" key="2">
    <citation type="journal article" date="2021" name="PeerJ">
        <title>Extensive microbial diversity within the chicken gut microbiome revealed by metagenomics and culture.</title>
        <authorList>
            <person name="Gilroy R."/>
            <person name="Ravi A."/>
            <person name="Getino M."/>
            <person name="Pursley I."/>
            <person name="Horton D.L."/>
            <person name="Alikhan N.F."/>
            <person name="Baker D."/>
            <person name="Gharbi K."/>
            <person name="Hall N."/>
            <person name="Watson M."/>
            <person name="Adriaenssens E.M."/>
            <person name="Foster-Nyarko E."/>
            <person name="Jarju S."/>
            <person name="Secka A."/>
            <person name="Antonio M."/>
            <person name="Oren A."/>
            <person name="Chaudhuri R.R."/>
            <person name="La Ragione R."/>
            <person name="Hildebrand F."/>
            <person name="Pallen M.J."/>
        </authorList>
    </citation>
    <scope>NUCLEOTIDE SEQUENCE</scope>
    <source>
        <strain evidence="2">10532</strain>
    </source>
</reference>
<feature type="transmembrane region" description="Helical" evidence="1">
    <location>
        <begin position="66"/>
        <end position="87"/>
    </location>
</feature>
<evidence type="ECO:0000313" key="3">
    <source>
        <dbReference type="Proteomes" id="UP000823638"/>
    </source>
</evidence>
<organism evidence="2 3">
    <name type="scientific">Candidatus Gallitreponema excrementavium</name>
    <dbReference type="NCBI Taxonomy" id="2840840"/>
    <lineage>
        <taxon>Bacteria</taxon>
        <taxon>Pseudomonadati</taxon>
        <taxon>Spirochaetota</taxon>
        <taxon>Spirochaetia</taxon>
        <taxon>Spirochaetales</taxon>
        <taxon>Candidatus Gallitreponema</taxon>
    </lineage>
</organism>
<dbReference type="EMBL" id="JADIMM010000120">
    <property type="protein sequence ID" value="MBO8458688.1"/>
    <property type="molecule type" value="Genomic_DNA"/>
</dbReference>
<dbReference type="InterPro" id="IPR014509">
    <property type="entry name" value="YjdF-like"/>
</dbReference>
<feature type="transmembrane region" description="Helical" evidence="1">
    <location>
        <begin position="217"/>
        <end position="235"/>
    </location>
</feature>
<accession>A0A9D9N3E1</accession>
<gene>
    <name evidence="2" type="ORF">IAA81_10775</name>
</gene>
<keyword evidence="1" id="KW-0472">Membrane</keyword>
<reference evidence="2" key="1">
    <citation type="submission" date="2020-10" db="EMBL/GenBank/DDBJ databases">
        <authorList>
            <person name="Gilroy R."/>
        </authorList>
    </citation>
    <scope>NUCLEOTIDE SEQUENCE</scope>
    <source>
        <strain evidence="2">10532</strain>
    </source>
</reference>
<keyword evidence="1" id="KW-1133">Transmembrane helix</keyword>
<feature type="transmembrane region" description="Helical" evidence="1">
    <location>
        <begin position="99"/>
        <end position="117"/>
    </location>
</feature>
<dbReference type="Proteomes" id="UP000823638">
    <property type="component" value="Unassembled WGS sequence"/>
</dbReference>
<evidence type="ECO:0000256" key="1">
    <source>
        <dbReference type="SAM" id="Phobius"/>
    </source>
</evidence>
<sequence length="259" mass="29696">MQKESKKIRRRITLRGILSVLVIGVLIRSIFTGHFENVFVCVLTLILFSIPIILDRKLGIDLPPVLEGVILMFIFAAEIQGEIASYYTKFKYWDTMLHTINGFIMAAFGFALVDIFNRSEKFAFKLSPLFLAIVAFCFSMTIGVLWEFFEFAMDYWFGTDMQKDFIVNHINSVKFNPEGLNVVGHIKIESLLVNGEDWIEKYGGYIDIGIIDTMKDLFVNFIGAVVFSVIGFFYVKNRGQGKFAKQFIPQVKELSEKQN</sequence>
<name>A0A9D9N3E1_9SPIR</name>
<dbReference type="AlphaFoldDB" id="A0A9D9N3E1"/>
<keyword evidence="1" id="KW-0812">Transmembrane</keyword>
<dbReference type="Pfam" id="PF09997">
    <property type="entry name" value="DUF2238"/>
    <property type="match status" value="1"/>
</dbReference>
<comment type="caution">
    <text evidence="2">The sequence shown here is derived from an EMBL/GenBank/DDBJ whole genome shotgun (WGS) entry which is preliminary data.</text>
</comment>